<feature type="region of interest" description="Disordered" evidence="1">
    <location>
        <begin position="257"/>
        <end position="282"/>
    </location>
</feature>
<comment type="caution">
    <text evidence="2">The sequence shown here is derived from an EMBL/GenBank/DDBJ whole genome shotgun (WGS) entry which is preliminary data.</text>
</comment>
<evidence type="ECO:0000313" key="2">
    <source>
        <dbReference type="EMBL" id="KAK7016925.1"/>
    </source>
</evidence>
<feature type="region of interest" description="Disordered" evidence="1">
    <location>
        <begin position="27"/>
        <end position="87"/>
    </location>
</feature>
<evidence type="ECO:0000313" key="3">
    <source>
        <dbReference type="Proteomes" id="UP001362999"/>
    </source>
</evidence>
<reference evidence="2 3" key="1">
    <citation type="journal article" date="2024" name="J Genomics">
        <title>Draft genome sequencing and assembly of Favolaschia claudopus CIRM-BRFM 2984 isolated from oak limbs.</title>
        <authorList>
            <person name="Navarro D."/>
            <person name="Drula E."/>
            <person name="Chaduli D."/>
            <person name="Cazenave R."/>
            <person name="Ahrendt S."/>
            <person name="Wang J."/>
            <person name="Lipzen A."/>
            <person name="Daum C."/>
            <person name="Barry K."/>
            <person name="Grigoriev I.V."/>
            <person name="Favel A."/>
            <person name="Rosso M.N."/>
            <person name="Martin F."/>
        </authorList>
    </citation>
    <scope>NUCLEOTIDE SEQUENCE [LARGE SCALE GENOMIC DNA]</scope>
    <source>
        <strain evidence="2 3">CIRM-BRFM 2984</strain>
    </source>
</reference>
<sequence length="338" mass="35789">MAATLPSFPEELLERILAHAVIAPAAPHPRASWHSPSPPPPLQPNNLKQLNPHAGAPPPSSSLPHSTASPSPSSTTPSSCTRPVNPRASSRRCARDRFWCTAVRVLVLASPSAGDAGVLGVLMLSGGKQGWGAGCYVAVERKRRPRPVPCLMLWRTRLLTAPNSTPTTLTFPLSTDPALLPLANALSTAPALTTLRTPLPALPNAAPAYALVAENESLQRVCLGDDIDVPPLALPAPAPALVEEECANAKELLPVPSRSPRRATCSSGSVVPSSSPSSPRAARPILPTSLFLSAARPHDRLCELIRAGTHVAVVRARRAVEKVHIAIARRRRSFGWKE</sequence>
<feature type="compositionally biased region" description="Low complexity" evidence="1">
    <location>
        <begin position="62"/>
        <end position="83"/>
    </location>
</feature>
<organism evidence="2 3">
    <name type="scientific">Favolaschia claudopus</name>
    <dbReference type="NCBI Taxonomy" id="2862362"/>
    <lineage>
        <taxon>Eukaryota</taxon>
        <taxon>Fungi</taxon>
        <taxon>Dikarya</taxon>
        <taxon>Basidiomycota</taxon>
        <taxon>Agaricomycotina</taxon>
        <taxon>Agaricomycetes</taxon>
        <taxon>Agaricomycetidae</taxon>
        <taxon>Agaricales</taxon>
        <taxon>Marasmiineae</taxon>
        <taxon>Mycenaceae</taxon>
        <taxon>Favolaschia</taxon>
    </lineage>
</organism>
<evidence type="ECO:0000256" key="1">
    <source>
        <dbReference type="SAM" id="MobiDB-lite"/>
    </source>
</evidence>
<dbReference type="EMBL" id="JAWWNJ010000049">
    <property type="protein sequence ID" value="KAK7016925.1"/>
    <property type="molecule type" value="Genomic_DNA"/>
</dbReference>
<protein>
    <submittedName>
        <fullName evidence="2">Uncharacterized protein</fullName>
    </submittedName>
</protein>
<name>A0AAW0AU10_9AGAR</name>
<gene>
    <name evidence="2" type="ORF">R3P38DRAFT_3562514</name>
</gene>
<feature type="compositionally biased region" description="Low complexity" evidence="1">
    <location>
        <begin position="266"/>
        <end position="279"/>
    </location>
</feature>
<keyword evidence="3" id="KW-1185">Reference proteome</keyword>
<dbReference type="AlphaFoldDB" id="A0AAW0AU10"/>
<dbReference type="Proteomes" id="UP001362999">
    <property type="component" value="Unassembled WGS sequence"/>
</dbReference>
<feature type="compositionally biased region" description="Low complexity" evidence="1">
    <location>
        <begin position="44"/>
        <end position="53"/>
    </location>
</feature>
<proteinExistence type="predicted"/>
<accession>A0AAW0AU10</accession>